<keyword evidence="4 12" id="KW-0812">Transmembrane</keyword>
<evidence type="ECO:0000256" key="5">
    <source>
        <dbReference type="ARBA" id="ARBA00022832"/>
    </source>
</evidence>
<evidence type="ECO:0000256" key="14">
    <source>
        <dbReference type="SAM" id="Phobius"/>
    </source>
</evidence>
<dbReference type="PANTHER" id="PTHR11351">
    <property type="entry name" value="ACYL-COA DESATURASE"/>
    <property type="match status" value="1"/>
</dbReference>
<evidence type="ECO:0000259" key="15">
    <source>
        <dbReference type="Pfam" id="PF00487"/>
    </source>
</evidence>
<evidence type="ECO:0000256" key="7">
    <source>
        <dbReference type="ARBA" id="ARBA00023002"/>
    </source>
</evidence>
<evidence type="ECO:0000256" key="3">
    <source>
        <dbReference type="ARBA" id="ARBA00022516"/>
    </source>
</evidence>
<proteinExistence type="inferred from homology"/>
<dbReference type="Proteomes" id="UP000515158">
    <property type="component" value="Unplaced"/>
</dbReference>
<dbReference type="CDD" id="cd03505">
    <property type="entry name" value="Delta9-FADS-like"/>
    <property type="match status" value="1"/>
</dbReference>
<reference evidence="17" key="1">
    <citation type="submission" date="2025-08" db="UniProtKB">
        <authorList>
            <consortium name="RefSeq"/>
        </authorList>
    </citation>
    <scope>IDENTIFICATION</scope>
    <source>
        <tissue evidence="17">Total insect</tissue>
    </source>
</reference>
<feature type="transmembrane region" description="Helical" evidence="14">
    <location>
        <begin position="67"/>
        <end position="88"/>
    </location>
</feature>
<evidence type="ECO:0000256" key="12">
    <source>
        <dbReference type="RuleBase" id="RU000581"/>
    </source>
</evidence>
<evidence type="ECO:0000256" key="10">
    <source>
        <dbReference type="ARBA" id="ARBA00023136"/>
    </source>
</evidence>
<keyword evidence="10 14" id="KW-0472">Membrane</keyword>
<evidence type="ECO:0000313" key="16">
    <source>
        <dbReference type="Proteomes" id="UP000515158"/>
    </source>
</evidence>
<dbReference type="GO" id="GO:0004768">
    <property type="term" value="F:stearoyl-CoA 9-desaturase activity"/>
    <property type="evidence" value="ECO:0007669"/>
    <property type="project" value="TreeGrafter"/>
</dbReference>
<comment type="subcellular location">
    <subcellularLocation>
        <location evidence="1">Membrane</location>
        <topology evidence="1">Multi-pass membrane protein</topology>
    </subcellularLocation>
</comment>
<dbReference type="PRINTS" id="PR00075">
    <property type="entry name" value="FACDDSATRASE"/>
</dbReference>
<keyword evidence="16" id="KW-1185">Reference proteome</keyword>
<evidence type="ECO:0000256" key="2">
    <source>
        <dbReference type="ARBA" id="ARBA00009295"/>
    </source>
</evidence>
<evidence type="ECO:0000313" key="17">
    <source>
        <dbReference type="RefSeq" id="XP_034246601.1"/>
    </source>
</evidence>
<gene>
    <name evidence="17" type="primary">LOC117648274</name>
</gene>
<keyword evidence="11 12" id="KW-0275">Fatty acid biosynthesis</keyword>
<evidence type="ECO:0000256" key="4">
    <source>
        <dbReference type="ARBA" id="ARBA00022692"/>
    </source>
</evidence>
<dbReference type="GO" id="GO:0005789">
    <property type="term" value="C:endoplasmic reticulum membrane"/>
    <property type="evidence" value="ECO:0007669"/>
    <property type="project" value="TreeGrafter"/>
</dbReference>
<evidence type="ECO:0000256" key="11">
    <source>
        <dbReference type="ARBA" id="ARBA00023160"/>
    </source>
</evidence>
<feature type="transmembrane region" description="Helical" evidence="14">
    <location>
        <begin position="212"/>
        <end position="233"/>
    </location>
</feature>
<sequence>MATEESWNLLKDEALRSTAQGEAQGLGLKKGRYFKTDVVWTNALIFLVSHLVAVPAFYLWAFFRISWQTWLFSLALGLGSSQGILLGAHRYYTHRSYKATLPLRVLIIFWNTIAIQNCLWEWARDHRQHHKHSDTDADPHNATRGFFFSHVGWLMMRKHPDVIAKGKDIDMSDLESDPLIMFQKRHYLLLVLLLSVAMPIGVPMYFWNESFAVSFLVPFLLRTIIVLNFTWMVNSWAHAFGNKPYDKSIRPVESLLVALVSLGEGWHNYHHCFPWDYRAAELSLGGFNPTTNVIHFFAWLGWAYDLKQASDTVVAARVQRTGDGSHPSVADTKTTTTTAKTSETESLDNTFPSTPLLRPGKHSCALWHSNVESTVICR</sequence>
<protein>
    <submittedName>
        <fullName evidence="17">Acyl-CoA Delta(11) desaturase-like</fullName>
    </submittedName>
</protein>
<dbReference type="InParanoid" id="A0A6P8Z8H8"/>
<dbReference type="OrthoDB" id="10260134at2759"/>
<dbReference type="InterPro" id="IPR015876">
    <property type="entry name" value="Acyl-CoA_DS"/>
</dbReference>
<comment type="similarity">
    <text evidence="2 12">Belongs to the fatty acid desaturase type 1 family.</text>
</comment>
<comment type="cofactor">
    <cofactor evidence="12">
        <name>Fe(2+)</name>
        <dbReference type="ChEBI" id="CHEBI:29033"/>
    </cofactor>
</comment>
<feature type="region of interest" description="Disordered" evidence="13">
    <location>
        <begin position="321"/>
        <end position="354"/>
    </location>
</feature>
<keyword evidence="9" id="KW-0443">Lipid metabolism</keyword>
<evidence type="ECO:0000256" key="13">
    <source>
        <dbReference type="SAM" id="MobiDB-lite"/>
    </source>
</evidence>
<keyword evidence="5" id="KW-0276">Fatty acid metabolism</keyword>
<name>A0A6P8Z8H8_THRPL</name>
<dbReference type="PANTHER" id="PTHR11351:SF92">
    <property type="entry name" value="ACYL-COA DESATURASE 2-LIKE PROTEIN"/>
    <property type="match status" value="1"/>
</dbReference>
<keyword evidence="6 14" id="KW-1133">Transmembrane helix</keyword>
<keyword evidence="3 12" id="KW-0444">Lipid biosynthesis</keyword>
<feature type="compositionally biased region" description="Low complexity" evidence="13">
    <location>
        <begin position="332"/>
        <end position="341"/>
    </location>
</feature>
<keyword evidence="8" id="KW-0408">Iron</keyword>
<dbReference type="RefSeq" id="XP_034246601.1">
    <property type="nucleotide sequence ID" value="XM_034390710.1"/>
</dbReference>
<dbReference type="GO" id="GO:0005506">
    <property type="term" value="F:iron ion binding"/>
    <property type="evidence" value="ECO:0007669"/>
    <property type="project" value="TreeGrafter"/>
</dbReference>
<dbReference type="Pfam" id="PF00487">
    <property type="entry name" value="FA_desaturase"/>
    <property type="match status" value="1"/>
</dbReference>
<accession>A0A6P8Z8H8</accession>
<keyword evidence="7 12" id="KW-0560">Oxidoreductase</keyword>
<evidence type="ECO:0000256" key="1">
    <source>
        <dbReference type="ARBA" id="ARBA00004141"/>
    </source>
</evidence>
<dbReference type="GeneID" id="117648274"/>
<feature type="domain" description="Fatty acid desaturase" evidence="15">
    <location>
        <begin position="66"/>
        <end position="274"/>
    </location>
</feature>
<feature type="transmembrane region" description="Helical" evidence="14">
    <location>
        <begin position="38"/>
        <end position="61"/>
    </location>
</feature>
<dbReference type="GO" id="GO:0006636">
    <property type="term" value="P:unsaturated fatty acid biosynthetic process"/>
    <property type="evidence" value="ECO:0007669"/>
    <property type="project" value="TreeGrafter"/>
</dbReference>
<organism evidence="17">
    <name type="scientific">Thrips palmi</name>
    <name type="common">Melon thrips</name>
    <dbReference type="NCBI Taxonomy" id="161013"/>
    <lineage>
        <taxon>Eukaryota</taxon>
        <taxon>Metazoa</taxon>
        <taxon>Ecdysozoa</taxon>
        <taxon>Arthropoda</taxon>
        <taxon>Hexapoda</taxon>
        <taxon>Insecta</taxon>
        <taxon>Pterygota</taxon>
        <taxon>Neoptera</taxon>
        <taxon>Paraneoptera</taxon>
        <taxon>Thysanoptera</taxon>
        <taxon>Terebrantia</taxon>
        <taxon>Thripoidea</taxon>
        <taxon>Thripidae</taxon>
        <taxon>Thrips</taxon>
    </lineage>
</organism>
<feature type="transmembrane region" description="Helical" evidence="14">
    <location>
        <begin position="187"/>
        <end position="206"/>
    </location>
</feature>
<dbReference type="KEGG" id="tpal:117648274"/>
<evidence type="ECO:0000256" key="6">
    <source>
        <dbReference type="ARBA" id="ARBA00022989"/>
    </source>
</evidence>
<evidence type="ECO:0000256" key="8">
    <source>
        <dbReference type="ARBA" id="ARBA00023004"/>
    </source>
</evidence>
<comment type="domain">
    <text evidence="12">The histidine box domains are involved in binding the catalytic metal ions.</text>
</comment>
<dbReference type="InterPro" id="IPR005804">
    <property type="entry name" value="FA_desaturase_dom"/>
</dbReference>
<dbReference type="AlphaFoldDB" id="A0A6P8Z8H8"/>
<evidence type="ECO:0000256" key="9">
    <source>
        <dbReference type="ARBA" id="ARBA00023098"/>
    </source>
</evidence>